<feature type="region of interest" description="Disordered" evidence="1">
    <location>
        <begin position="503"/>
        <end position="524"/>
    </location>
</feature>
<dbReference type="EMBL" id="CP011509">
    <property type="protein sequence ID" value="AKJ08307.1"/>
    <property type="molecule type" value="Genomic_DNA"/>
</dbReference>
<proteinExistence type="predicted"/>
<sequence>MWFCTGNDTPEGSATTADDCAPLDATRWRLVEDGTYYTDGDKDGRVSATPAGTCHGPDPAAYTRTPGTDCDDANPSLWQLRDLYPDKDWDGYPGGTAEQRCMGNAPPAGYSETAQDCAPTDPSRNRLMTYTYRDADGDGATVAESGQVCTGSLLPTGYATSAGPRLDCDDTRADRWQTTGLYRDVDGDGVGSGTQEQRCLSGTTEPGYVSSTGDCAPEDKTRWTRVTYSWRDADGDDAWVSEWGELCIAAYSVPPGYSSSWPSSIDCDDTRASVRFWGTFYPDTDGDGFGSGASETLCAGSTRPAGYSTSGTDCAPDDTLRWQNFTYAYRDADGDTFTVASSGALCIGTSFPAGYTNTAHGNDCDDSSADVYQSLQGYLDEDADGVGAGTASTFCTSGSLPTGHASKGTDCAPTDASRWQSLSFQYVDADGDGRTVPASGALCTGSTLPAPYATKATGNDCDDANPALFLWRVLYPDKDGDGVGVPPRVVLCLDDGPVPPGYSIYGFDPDDSTPGVKDPPRSPS</sequence>
<gene>
    <name evidence="2" type="ORF">AA314_09933</name>
</gene>
<protein>
    <submittedName>
        <fullName evidence="2">Cell well associated RhsD protein</fullName>
    </submittedName>
</protein>
<evidence type="ECO:0000313" key="3">
    <source>
        <dbReference type="Proteomes" id="UP000035579"/>
    </source>
</evidence>
<dbReference type="AlphaFoldDB" id="A0AAC8TJD1"/>
<dbReference type="Proteomes" id="UP000035579">
    <property type="component" value="Chromosome"/>
</dbReference>
<feature type="region of interest" description="Disordered" evidence="1">
    <location>
        <begin position="41"/>
        <end position="60"/>
    </location>
</feature>
<accession>A0AAC8TJD1</accession>
<evidence type="ECO:0000313" key="2">
    <source>
        <dbReference type="EMBL" id="AKJ08307.1"/>
    </source>
</evidence>
<evidence type="ECO:0000256" key="1">
    <source>
        <dbReference type="SAM" id="MobiDB-lite"/>
    </source>
</evidence>
<organism evidence="2 3">
    <name type="scientific">Archangium gephyra</name>
    <dbReference type="NCBI Taxonomy" id="48"/>
    <lineage>
        <taxon>Bacteria</taxon>
        <taxon>Pseudomonadati</taxon>
        <taxon>Myxococcota</taxon>
        <taxon>Myxococcia</taxon>
        <taxon>Myxococcales</taxon>
        <taxon>Cystobacterineae</taxon>
        <taxon>Archangiaceae</taxon>
        <taxon>Archangium</taxon>
    </lineage>
</organism>
<feature type="region of interest" description="Disordered" evidence="1">
    <location>
        <begin position="186"/>
        <end position="205"/>
    </location>
</feature>
<reference evidence="2 3" key="1">
    <citation type="submission" date="2015-05" db="EMBL/GenBank/DDBJ databases">
        <title>Genome assembly of Archangium gephyra DSM 2261.</title>
        <authorList>
            <person name="Sharma G."/>
            <person name="Subramanian S."/>
        </authorList>
    </citation>
    <scope>NUCLEOTIDE SEQUENCE [LARGE SCALE GENOMIC DNA]</scope>
    <source>
        <strain evidence="2 3">DSM 2261</strain>
    </source>
</reference>
<name>A0AAC8TJD1_9BACT</name>
<dbReference type="KEGG" id="age:AA314_09933"/>
<feature type="compositionally biased region" description="Polar residues" evidence="1">
    <location>
        <begin position="193"/>
        <end position="205"/>
    </location>
</feature>